<name>U2Y4U0_GEOKU</name>
<dbReference type="GO" id="GO:0003677">
    <property type="term" value="F:DNA binding"/>
    <property type="evidence" value="ECO:0007669"/>
    <property type="project" value="UniProtKB-KW"/>
</dbReference>
<organism evidence="8 9">
    <name type="scientific">Geobacillus kaustophilus GBlys</name>
    <dbReference type="NCBI Taxonomy" id="1337888"/>
    <lineage>
        <taxon>Bacteria</taxon>
        <taxon>Bacillati</taxon>
        <taxon>Bacillota</taxon>
        <taxon>Bacilli</taxon>
        <taxon>Bacillales</taxon>
        <taxon>Anoxybacillaceae</taxon>
        <taxon>Geobacillus</taxon>
        <taxon>Geobacillus thermoleovorans group</taxon>
    </lineage>
</organism>
<keyword evidence="2" id="KW-0805">Transcription regulation</keyword>
<dbReference type="Pfam" id="PF04542">
    <property type="entry name" value="Sigma70_r2"/>
    <property type="match status" value="1"/>
</dbReference>
<evidence type="ECO:0000256" key="2">
    <source>
        <dbReference type="ARBA" id="ARBA00023015"/>
    </source>
</evidence>
<evidence type="ECO:0000256" key="4">
    <source>
        <dbReference type="ARBA" id="ARBA00023125"/>
    </source>
</evidence>
<dbReference type="Gene3D" id="1.10.10.10">
    <property type="entry name" value="Winged helix-like DNA-binding domain superfamily/Winged helix DNA-binding domain"/>
    <property type="match status" value="1"/>
</dbReference>
<dbReference type="AlphaFoldDB" id="U2Y4U0"/>
<evidence type="ECO:0000259" key="6">
    <source>
        <dbReference type="Pfam" id="PF04542"/>
    </source>
</evidence>
<evidence type="ECO:0000259" key="7">
    <source>
        <dbReference type="Pfam" id="PF04545"/>
    </source>
</evidence>
<dbReference type="GO" id="GO:0016987">
    <property type="term" value="F:sigma factor activity"/>
    <property type="evidence" value="ECO:0007669"/>
    <property type="project" value="UniProtKB-KW"/>
</dbReference>
<dbReference type="InterPro" id="IPR013325">
    <property type="entry name" value="RNA_pol_sigma_r2"/>
</dbReference>
<dbReference type="EMBL" id="BASG01000026">
    <property type="protein sequence ID" value="GAD14294.1"/>
    <property type="molecule type" value="Genomic_DNA"/>
</dbReference>
<dbReference type="InterPro" id="IPR007627">
    <property type="entry name" value="RNA_pol_sigma70_r2"/>
</dbReference>
<dbReference type="InterPro" id="IPR007630">
    <property type="entry name" value="RNA_pol_sigma70_r4"/>
</dbReference>
<keyword evidence="5" id="KW-0804">Transcription</keyword>
<dbReference type="Proteomes" id="UP000016424">
    <property type="component" value="Unassembled WGS sequence"/>
</dbReference>
<proteinExistence type="inferred from homology"/>
<dbReference type="InterPro" id="IPR013324">
    <property type="entry name" value="RNA_pol_sigma_r3/r4-like"/>
</dbReference>
<evidence type="ECO:0000256" key="5">
    <source>
        <dbReference type="ARBA" id="ARBA00023163"/>
    </source>
</evidence>
<dbReference type="SUPFAM" id="SSF88946">
    <property type="entry name" value="Sigma2 domain of RNA polymerase sigma factors"/>
    <property type="match status" value="1"/>
</dbReference>
<dbReference type="InterPro" id="IPR014284">
    <property type="entry name" value="RNA_pol_sigma-70_dom"/>
</dbReference>
<feature type="domain" description="RNA polymerase sigma-70 region 2" evidence="6">
    <location>
        <begin position="28"/>
        <end position="95"/>
    </location>
</feature>
<comment type="caution">
    <text evidence="8">The sequence shown here is derived from an EMBL/GenBank/DDBJ whole genome shotgun (WGS) entry which is preliminary data.</text>
</comment>
<feature type="domain" description="RNA polymerase sigma-70 region 4" evidence="7">
    <location>
        <begin position="128"/>
        <end position="177"/>
    </location>
</feature>
<comment type="similarity">
    <text evidence="1">Belongs to the sigma-70 factor family. ECF subfamily.</text>
</comment>
<dbReference type="NCBIfam" id="TIGR02937">
    <property type="entry name" value="sigma70-ECF"/>
    <property type="match status" value="1"/>
</dbReference>
<dbReference type="Pfam" id="PF04545">
    <property type="entry name" value="Sigma70_r4"/>
    <property type="match status" value="1"/>
</dbReference>
<evidence type="ECO:0000313" key="9">
    <source>
        <dbReference type="Proteomes" id="UP000016424"/>
    </source>
</evidence>
<reference evidence="9" key="1">
    <citation type="journal article" date="2013" name="Genome">
        <title>Draft Genome Sequence of Geobacillus kaustophilus GBlys, a Lysogenic Strain with Bacteriophage phiOH2.</title>
        <authorList>
            <person name="Doi K."/>
            <person name="Mori K."/>
            <person name="Martono H."/>
            <person name="Nagayoshi Y."/>
            <person name="Fujino Y."/>
            <person name="Tashiro K."/>
            <person name="Kuhara S."/>
            <person name="Ohshima T."/>
        </authorList>
    </citation>
    <scope>NUCLEOTIDE SEQUENCE [LARGE SCALE GENOMIC DNA]</scope>
    <source>
        <strain evidence="9">GBlys</strain>
    </source>
</reference>
<dbReference type="PANTHER" id="PTHR43133:SF62">
    <property type="entry name" value="RNA POLYMERASE SIGMA FACTOR SIGZ"/>
    <property type="match status" value="1"/>
</dbReference>
<dbReference type="CDD" id="cd06171">
    <property type="entry name" value="Sigma70_r4"/>
    <property type="match status" value="1"/>
</dbReference>
<keyword evidence="3" id="KW-0731">Sigma factor</keyword>
<accession>U2Y4U0</accession>
<keyword evidence="4" id="KW-0238">DNA-binding</keyword>
<protein>
    <submittedName>
        <fullName evidence="8">ECF subfamily RNA polymerase sigma-24 subunit</fullName>
    </submittedName>
</protein>
<gene>
    <name evidence="8" type="ORF">GBL_2511</name>
</gene>
<dbReference type="GO" id="GO:0006352">
    <property type="term" value="P:DNA-templated transcription initiation"/>
    <property type="evidence" value="ECO:0007669"/>
    <property type="project" value="InterPro"/>
</dbReference>
<evidence type="ECO:0000256" key="1">
    <source>
        <dbReference type="ARBA" id="ARBA00010641"/>
    </source>
</evidence>
<evidence type="ECO:0000313" key="8">
    <source>
        <dbReference type="EMBL" id="GAD14294.1"/>
    </source>
</evidence>
<dbReference type="Gene3D" id="1.10.1740.10">
    <property type="match status" value="1"/>
</dbReference>
<dbReference type="SUPFAM" id="SSF88659">
    <property type="entry name" value="Sigma3 and sigma4 domains of RNA polymerase sigma factors"/>
    <property type="match status" value="1"/>
</dbReference>
<evidence type="ECO:0000256" key="3">
    <source>
        <dbReference type="ARBA" id="ARBA00023082"/>
    </source>
</evidence>
<dbReference type="PANTHER" id="PTHR43133">
    <property type="entry name" value="RNA POLYMERASE ECF-TYPE SIGMA FACTO"/>
    <property type="match status" value="1"/>
</dbReference>
<dbReference type="InterPro" id="IPR039425">
    <property type="entry name" value="RNA_pol_sigma-70-like"/>
</dbReference>
<dbReference type="InterPro" id="IPR036388">
    <property type="entry name" value="WH-like_DNA-bd_sf"/>
</dbReference>
<sequence length="196" mass="22965">MGKMEDRREDMELLEKIAEGSRAAFDRFYEKYAPMVYHIALRIVGNEVEAEDVSHDVFLEILQKPHQFDPKRGSVQAFLAVKTKSRSLDRLRKKRDLLVSRLEEAALKEKGAEFDFLRQLEQQVILDALTHLPEEQRQAIIHFYFRGETQREIAAAMNKPLGSVKSLIRYGLRNLRKQKELFHWMEAGRGEEQHEA</sequence>